<keyword evidence="2" id="KW-0472">Membrane</keyword>
<feature type="compositionally biased region" description="Polar residues" evidence="1">
    <location>
        <begin position="165"/>
        <end position="176"/>
    </location>
</feature>
<keyword evidence="2" id="KW-1133">Transmembrane helix</keyword>
<dbReference type="AlphaFoldDB" id="A0A5C3QDK7"/>
<dbReference type="OrthoDB" id="5954308at2759"/>
<evidence type="ECO:0000256" key="2">
    <source>
        <dbReference type="SAM" id="Phobius"/>
    </source>
</evidence>
<accession>A0A5C3QDK7</accession>
<organism evidence="3 4">
    <name type="scientific">Pterulicium gracile</name>
    <dbReference type="NCBI Taxonomy" id="1884261"/>
    <lineage>
        <taxon>Eukaryota</taxon>
        <taxon>Fungi</taxon>
        <taxon>Dikarya</taxon>
        <taxon>Basidiomycota</taxon>
        <taxon>Agaricomycotina</taxon>
        <taxon>Agaricomycetes</taxon>
        <taxon>Agaricomycetidae</taxon>
        <taxon>Agaricales</taxon>
        <taxon>Pleurotineae</taxon>
        <taxon>Pterulaceae</taxon>
        <taxon>Pterulicium</taxon>
    </lineage>
</organism>
<keyword evidence="4" id="KW-1185">Reference proteome</keyword>
<feature type="transmembrane region" description="Helical" evidence="2">
    <location>
        <begin position="61"/>
        <end position="79"/>
    </location>
</feature>
<feature type="region of interest" description="Disordered" evidence="1">
    <location>
        <begin position="148"/>
        <end position="188"/>
    </location>
</feature>
<evidence type="ECO:0000313" key="3">
    <source>
        <dbReference type="EMBL" id="TFL00123.1"/>
    </source>
</evidence>
<gene>
    <name evidence="3" type="ORF">BDV98DRAFT_583737</name>
</gene>
<proteinExistence type="predicted"/>
<evidence type="ECO:0000256" key="1">
    <source>
        <dbReference type="SAM" id="MobiDB-lite"/>
    </source>
</evidence>
<feature type="transmembrane region" description="Helical" evidence="2">
    <location>
        <begin position="100"/>
        <end position="123"/>
    </location>
</feature>
<protein>
    <submittedName>
        <fullName evidence="3">Uncharacterized protein</fullName>
    </submittedName>
</protein>
<dbReference type="EMBL" id="ML178830">
    <property type="protein sequence ID" value="TFL00123.1"/>
    <property type="molecule type" value="Genomic_DNA"/>
</dbReference>
<keyword evidence="2" id="KW-0812">Transmembrane</keyword>
<evidence type="ECO:0000313" key="4">
    <source>
        <dbReference type="Proteomes" id="UP000305067"/>
    </source>
</evidence>
<name>A0A5C3QDK7_9AGAR</name>
<sequence>MATNKATLALTLQVVGVSLSLIGTGMNIGFSHFAMDALKTQPASRSLPTVRWLFSRGSHTIPMIIFISSACFSVLSVLPDHRPTMSPVFRSLSHFKMGPVNVGYLGAAAFNAAIGLVTMKLMLRNNFALIEMNEKKGGARSVEAAKALGQQGQKGPMSADESISGAGQPSQFTDLSGPQPRTDMDTTPEEDKEVREMLELFTRQNLLRIGLSGVGSAQAQSAACQLLHQSMRNAVSQESRKTGFCPSRIRSTSSFGMVSPSVLDLGCSEHPTAAISLASPEMVQAVYDWTVITALHKEFWRDTITLLVLWASSHGLKEFTPVVLSSMLVHLTHISSLHLIFRTLNLTFGSDQHLAKEHYRRRLQARAALIGMQKSASNLRAPPLDPRVHGVQSLKDLGVSRPDEVLSTFFL</sequence>
<dbReference type="Proteomes" id="UP000305067">
    <property type="component" value="Unassembled WGS sequence"/>
</dbReference>
<reference evidence="3 4" key="1">
    <citation type="journal article" date="2019" name="Nat. Ecol. Evol.">
        <title>Megaphylogeny resolves global patterns of mushroom evolution.</title>
        <authorList>
            <person name="Varga T."/>
            <person name="Krizsan K."/>
            <person name="Foldi C."/>
            <person name="Dima B."/>
            <person name="Sanchez-Garcia M."/>
            <person name="Sanchez-Ramirez S."/>
            <person name="Szollosi G.J."/>
            <person name="Szarkandi J.G."/>
            <person name="Papp V."/>
            <person name="Albert L."/>
            <person name="Andreopoulos W."/>
            <person name="Angelini C."/>
            <person name="Antonin V."/>
            <person name="Barry K.W."/>
            <person name="Bougher N.L."/>
            <person name="Buchanan P."/>
            <person name="Buyck B."/>
            <person name="Bense V."/>
            <person name="Catcheside P."/>
            <person name="Chovatia M."/>
            <person name="Cooper J."/>
            <person name="Damon W."/>
            <person name="Desjardin D."/>
            <person name="Finy P."/>
            <person name="Geml J."/>
            <person name="Haridas S."/>
            <person name="Hughes K."/>
            <person name="Justo A."/>
            <person name="Karasinski D."/>
            <person name="Kautmanova I."/>
            <person name="Kiss B."/>
            <person name="Kocsube S."/>
            <person name="Kotiranta H."/>
            <person name="LaButti K.M."/>
            <person name="Lechner B.E."/>
            <person name="Liimatainen K."/>
            <person name="Lipzen A."/>
            <person name="Lukacs Z."/>
            <person name="Mihaltcheva S."/>
            <person name="Morgado L.N."/>
            <person name="Niskanen T."/>
            <person name="Noordeloos M.E."/>
            <person name="Ohm R.A."/>
            <person name="Ortiz-Santana B."/>
            <person name="Ovrebo C."/>
            <person name="Racz N."/>
            <person name="Riley R."/>
            <person name="Savchenko A."/>
            <person name="Shiryaev A."/>
            <person name="Soop K."/>
            <person name="Spirin V."/>
            <person name="Szebenyi C."/>
            <person name="Tomsovsky M."/>
            <person name="Tulloss R.E."/>
            <person name="Uehling J."/>
            <person name="Grigoriev I.V."/>
            <person name="Vagvolgyi C."/>
            <person name="Papp T."/>
            <person name="Martin F.M."/>
            <person name="Miettinen O."/>
            <person name="Hibbett D.S."/>
            <person name="Nagy L.G."/>
        </authorList>
    </citation>
    <scope>NUCLEOTIDE SEQUENCE [LARGE SCALE GENOMIC DNA]</scope>
    <source>
        <strain evidence="3 4">CBS 309.79</strain>
    </source>
</reference>